<dbReference type="AlphaFoldDB" id="M6FI30"/>
<organism evidence="1 2">
    <name type="scientific">Leptospira weilii str. 2006001855</name>
    <dbReference type="NCBI Taxonomy" id="996804"/>
    <lineage>
        <taxon>Bacteria</taxon>
        <taxon>Pseudomonadati</taxon>
        <taxon>Spirochaetota</taxon>
        <taxon>Spirochaetia</taxon>
        <taxon>Leptospirales</taxon>
        <taxon>Leptospiraceae</taxon>
        <taxon>Leptospira</taxon>
    </lineage>
</organism>
<gene>
    <name evidence="1" type="ORF">LEP1GSC038_1276</name>
</gene>
<reference evidence="1 2" key="1">
    <citation type="submission" date="2013-01" db="EMBL/GenBank/DDBJ databases">
        <authorList>
            <person name="Harkins D.M."/>
            <person name="Durkin A.S."/>
            <person name="Brinkac L.M."/>
            <person name="Haft D.H."/>
            <person name="Selengut J.D."/>
            <person name="Sanka R."/>
            <person name="DePew J."/>
            <person name="Purushe J."/>
            <person name="Hospenthal D.R."/>
            <person name="Murray C.K."/>
            <person name="Pimentel G."/>
            <person name="Wasfy M."/>
            <person name="Vinetz J.M."/>
            <person name="Sutton G.G."/>
            <person name="Nierman W.C."/>
            <person name="Fouts D.E."/>
        </authorList>
    </citation>
    <scope>NUCLEOTIDE SEQUENCE [LARGE SCALE GENOMIC DNA]</scope>
    <source>
        <strain evidence="1 2">2006001855</strain>
    </source>
</reference>
<sequence length="48" mass="5433">MVETLIYFPSENTKFDFLYLKASLGGSWSDPESAKKELFFQIVSGVVL</sequence>
<evidence type="ECO:0000313" key="1">
    <source>
        <dbReference type="EMBL" id="EMM70782.1"/>
    </source>
</evidence>
<dbReference type="Proteomes" id="UP000012101">
    <property type="component" value="Unassembled WGS sequence"/>
</dbReference>
<evidence type="ECO:0000313" key="2">
    <source>
        <dbReference type="Proteomes" id="UP000012101"/>
    </source>
</evidence>
<accession>M6FI30</accession>
<name>M6FI30_9LEPT</name>
<comment type="caution">
    <text evidence="1">The sequence shown here is derived from an EMBL/GenBank/DDBJ whole genome shotgun (WGS) entry which is preliminary data.</text>
</comment>
<dbReference type="EMBL" id="AFJM02000071">
    <property type="protein sequence ID" value="EMM70782.1"/>
    <property type="molecule type" value="Genomic_DNA"/>
</dbReference>
<proteinExistence type="predicted"/>
<protein>
    <submittedName>
        <fullName evidence="1">Uncharacterized protein</fullName>
    </submittedName>
</protein>